<evidence type="ECO:0000313" key="2">
    <source>
        <dbReference type="RefSeq" id="XP_022300635.1"/>
    </source>
</evidence>
<gene>
    <name evidence="2" type="primary">LOC111108843</name>
</gene>
<accession>A0A8B8BB35</accession>
<dbReference type="Proteomes" id="UP000694844">
    <property type="component" value="Chromosome 8"/>
</dbReference>
<dbReference type="RefSeq" id="XP_022300635.1">
    <property type="nucleotide sequence ID" value="XM_022444927.1"/>
</dbReference>
<sequence length="141" mass="15725">MFLVLNDDCGLYRPLLYDGGGSTVGGPLQGGGQYLYLCRDTLHMWNPHVFVDEEKQPTRARKERLFLVYWSESTPQHGAVHTVSMQVPLRPEGDYLGLAVPGQFMILKVYTVGTGKIVTVVESILQVLTQSPGLYSFQQCC</sequence>
<organism evidence="1 2">
    <name type="scientific">Crassostrea virginica</name>
    <name type="common">Eastern oyster</name>
    <dbReference type="NCBI Taxonomy" id="6565"/>
    <lineage>
        <taxon>Eukaryota</taxon>
        <taxon>Metazoa</taxon>
        <taxon>Spiralia</taxon>
        <taxon>Lophotrochozoa</taxon>
        <taxon>Mollusca</taxon>
        <taxon>Bivalvia</taxon>
        <taxon>Autobranchia</taxon>
        <taxon>Pteriomorphia</taxon>
        <taxon>Ostreida</taxon>
        <taxon>Ostreoidea</taxon>
        <taxon>Ostreidae</taxon>
        <taxon>Crassostrea</taxon>
    </lineage>
</organism>
<evidence type="ECO:0000313" key="1">
    <source>
        <dbReference type="Proteomes" id="UP000694844"/>
    </source>
</evidence>
<dbReference type="GeneID" id="111108843"/>
<protein>
    <submittedName>
        <fullName evidence="2">Uncharacterized protein LOC111108843</fullName>
    </submittedName>
</protein>
<keyword evidence="1" id="KW-1185">Reference proteome</keyword>
<name>A0A8B8BB35_CRAVI</name>
<dbReference type="KEGG" id="cvn:111108843"/>
<dbReference type="AlphaFoldDB" id="A0A8B8BB35"/>
<proteinExistence type="predicted"/>
<reference evidence="2" key="1">
    <citation type="submission" date="2025-08" db="UniProtKB">
        <authorList>
            <consortium name="RefSeq"/>
        </authorList>
    </citation>
    <scope>IDENTIFICATION</scope>
    <source>
        <tissue evidence="2">Whole sample</tissue>
    </source>
</reference>